<sequence>MSNCSSSVFTMKVAVRSLADSPLAKNASWSQHSSILPSGSDFQLIRFPFGETGIFNIGDRLNDPSRDSLLLIRVLTDLVLGRVCSVDSNLLIAAGMMAECAAASANPRKESQCTHFLAISKPRVMILSYSTPRQAMLLHSSGDGHIALSS</sequence>
<name>A0A4Y7TI61_COPMI</name>
<dbReference type="AlphaFoldDB" id="A0A4Y7TI61"/>
<evidence type="ECO:0000313" key="2">
    <source>
        <dbReference type="Proteomes" id="UP000298030"/>
    </source>
</evidence>
<evidence type="ECO:0000313" key="1">
    <source>
        <dbReference type="EMBL" id="TEB33252.1"/>
    </source>
</evidence>
<keyword evidence="2" id="KW-1185">Reference proteome</keyword>
<gene>
    <name evidence="1" type="ORF">FA13DRAFT_196689</name>
</gene>
<comment type="caution">
    <text evidence="1">The sequence shown here is derived from an EMBL/GenBank/DDBJ whole genome shotgun (WGS) entry which is preliminary data.</text>
</comment>
<dbReference type="EMBL" id="QPFP01000013">
    <property type="protein sequence ID" value="TEB33252.1"/>
    <property type="molecule type" value="Genomic_DNA"/>
</dbReference>
<accession>A0A4Y7TI61</accession>
<organism evidence="1 2">
    <name type="scientific">Coprinellus micaceus</name>
    <name type="common">Glistening ink-cap mushroom</name>
    <name type="synonym">Coprinus micaceus</name>
    <dbReference type="NCBI Taxonomy" id="71717"/>
    <lineage>
        <taxon>Eukaryota</taxon>
        <taxon>Fungi</taxon>
        <taxon>Dikarya</taxon>
        <taxon>Basidiomycota</taxon>
        <taxon>Agaricomycotina</taxon>
        <taxon>Agaricomycetes</taxon>
        <taxon>Agaricomycetidae</taxon>
        <taxon>Agaricales</taxon>
        <taxon>Agaricineae</taxon>
        <taxon>Psathyrellaceae</taxon>
        <taxon>Coprinellus</taxon>
    </lineage>
</organism>
<protein>
    <submittedName>
        <fullName evidence="1">Uncharacterized protein</fullName>
    </submittedName>
</protein>
<reference evidence="1 2" key="1">
    <citation type="journal article" date="2019" name="Nat. Ecol. Evol.">
        <title>Megaphylogeny resolves global patterns of mushroom evolution.</title>
        <authorList>
            <person name="Varga T."/>
            <person name="Krizsan K."/>
            <person name="Foldi C."/>
            <person name="Dima B."/>
            <person name="Sanchez-Garcia M."/>
            <person name="Sanchez-Ramirez S."/>
            <person name="Szollosi G.J."/>
            <person name="Szarkandi J.G."/>
            <person name="Papp V."/>
            <person name="Albert L."/>
            <person name="Andreopoulos W."/>
            <person name="Angelini C."/>
            <person name="Antonin V."/>
            <person name="Barry K.W."/>
            <person name="Bougher N.L."/>
            <person name="Buchanan P."/>
            <person name="Buyck B."/>
            <person name="Bense V."/>
            <person name="Catcheside P."/>
            <person name="Chovatia M."/>
            <person name="Cooper J."/>
            <person name="Damon W."/>
            <person name="Desjardin D."/>
            <person name="Finy P."/>
            <person name="Geml J."/>
            <person name="Haridas S."/>
            <person name="Hughes K."/>
            <person name="Justo A."/>
            <person name="Karasinski D."/>
            <person name="Kautmanova I."/>
            <person name="Kiss B."/>
            <person name="Kocsube S."/>
            <person name="Kotiranta H."/>
            <person name="LaButti K.M."/>
            <person name="Lechner B.E."/>
            <person name="Liimatainen K."/>
            <person name="Lipzen A."/>
            <person name="Lukacs Z."/>
            <person name="Mihaltcheva S."/>
            <person name="Morgado L.N."/>
            <person name="Niskanen T."/>
            <person name="Noordeloos M.E."/>
            <person name="Ohm R.A."/>
            <person name="Ortiz-Santana B."/>
            <person name="Ovrebo C."/>
            <person name="Racz N."/>
            <person name="Riley R."/>
            <person name="Savchenko A."/>
            <person name="Shiryaev A."/>
            <person name="Soop K."/>
            <person name="Spirin V."/>
            <person name="Szebenyi C."/>
            <person name="Tomsovsky M."/>
            <person name="Tulloss R.E."/>
            <person name="Uehling J."/>
            <person name="Grigoriev I.V."/>
            <person name="Vagvolgyi C."/>
            <person name="Papp T."/>
            <person name="Martin F.M."/>
            <person name="Miettinen O."/>
            <person name="Hibbett D.S."/>
            <person name="Nagy L.G."/>
        </authorList>
    </citation>
    <scope>NUCLEOTIDE SEQUENCE [LARGE SCALE GENOMIC DNA]</scope>
    <source>
        <strain evidence="1 2">FP101781</strain>
    </source>
</reference>
<dbReference type="Proteomes" id="UP000298030">
    <property type="component" value="Unassembled WGS sequence"/>
</dbReference>
<proteinExistence type="predicted"/>